<evidence type="ECO:0000313" key="2">
    <source>
        <dbReference type="EMBL" id="GEU41625.1"/>
    </source>
</evidence>
<organism evidence="2">
    <name type="scientific">Tanacetum cinerariifolium</name>
    <name type="common">Dalmatian daisy</name>
    <name type="synonym">Chrysanthemum cinerariifolium</name>
    <dbReference type="NCBI Taxonomy" id="118510"/>
    <lineage>
        <taxon>Eukaryota</taxon>
        <taxon>Viridiplantae</taxon>
        <taxon>Streptophyta</taxon>
        <taxon>Embryophyta</taxon>
        <taxon>Tracheophyta</taxon>
        <taxon>Spermatophyta</taxon>
        <taxon>Magnoliopsida</taxon>
        <taxon>eudicotyledons</taxon>
        <taxon>Gunneridae</taxon>
        <taxon>Pentapetalae</taxon>
        <taxon>asterids</taxon>
        <taxon>campanulids</taxon>
        <taxon>Asterales</taxon>
        <taxon>Asteraceae</taxon>
        <taxon>Asteroideae</taxon>
        <taxon>Anthemideae</taxon>
        <taxon>Anthemidinae</taxon>
        <taxon>Tanacetum</taxon>
    </lineage>
</organism>
<reference evidence="2" key="1">
    <citation type="journal article" date="2019" name="Sci. Rep.">
        <title>Draft genome of Tanacetum cinerariifolium, the natural source of mosquito coil.</title>
        <authorList>
            <person name="Yamashiro T."/>
            <person name="Shiraishi A."/>
            <person name="Satake H."/>
            <person name="Nakayama K."/>
        </authorList>
    </citation>
    <scope>NUCLEOTIDE SEQUENCE</scope>
</reference>
<comment type="caution">
    <text evidence="2">The sequence shown here is derived from an EMBL/GenBank/DDBJ whole genome shotgun (WGS) entry which is preliminary data.</text>
</comment>
<sequence length="163" mass="18602">MVMNVRNESRLSMSQNRASSPLQEPVITTTRPLLPPSQQHNTIDSSELPEADMKEILHQRMFESGSYKSLPEHVALYEALEASMKRENRDEFLAEKDNHVNDAVMIKIDLNLLLMAQIKARSQGMTLMPLAQNSPSLKCPQLGNLLIQKIFFWLFKAKDCFSI</sequence>
<feature type="region of interest" description="Disordered" evidence="1">
    <location>
        <begin position="1"/>
        <end position="22"/>
    </location>
</feature>
<gene>
    <name evidence="2" type="ORF">Tci_013603</name>
</gene>
<dbReference type="EMBL" id="BKCJ010001462">
    <property type="protein sequence ID" value="GEU41625.1"/>
    <property type="molecule type" value="Genomic_DNA"/>
</dbReference>
<protein>
    <submittedName>
        <fullName evidence="2">Uncharacterized protein</fullName>
    </submittedName>
</protein>
<evidence type="ECO:0000256" key="1">
    <source>
        <dbReference type="SAM" id="MobiDB-lite"/>
    </source>
</evidence>
<feature type="compositionally biased region" description="Polar residues" evidence="1">
    <location>
        <begin position="10"/>
        <end position="22"/>
    </location>
</feature>
<accession>A0A6L2K0P6</accession>
<name>A0A6L2K0P6_TANCI</name>
<proteinExistence type="predicted"/>
<dbReference type="AlphaFoldDB" id="A0A6L2K0P6"/>